<sequence>MKPVHKSIALVVFFLLVIVGLSVSGTFREQSAISYRESLENICFDDSADINVTQLSWNNGLFDINEKYILRVTYLQRDGEKYFLPDDKDIVRVTKPADSRYVTFRFADGSADTVRATFQCR</sequence>
<dbReference type="RefSeq" id="WP_168040028.1">
    <property type="nucleotide sequence ID" value="NZ_JAATJH010000009.1"/>
</dbReference>
<organism evidence="1 2">
    <name type="scientific">Neolewinella antarctica</name>
    <dbReference type="NCBI Taxonomy" id="442734"/>
    <lineage>
        <taxon>Bacteria</taxon>
        <taxon>Pseudomonadati</taxon>
        <taxon>Bacteroidota</taxon>
        <taxon>Saprospiria</taxon>
        <taxon>Saprospirales</taxon>
        <taxon>Lewinellaceae</taxon>
        <taxon>Neolewinella</taxon>
    </lineage>
</organism>
<evidence type="ECO:0000313" key="1">
    <source>
        <dbReference type="EMBL" id="NJC28226.1"/>
    </source>
</evidence>
<name>A0ABX0XFX1_9BACT</name>
<proteinExistence type="predicted"/>
<keyword evidence="2" id="KW-1185">Reference proteome</keyword>
<gene>
    <name evidence="1" type="ORF">GGR27_003747</name>
</gene>
<evidence type="ECO:0008006" key="3">
    <source>
        <dbReference type="Google" id="ProtNLM"/>
    </source>
</evidence>
<comment type="caution">
    <text evidence="1">The sequence shown here is derived from an EMBL/GenBank/DDBJ whole genome shotgun (WGS) entry which is preliminary data.</text>
</comment>
<protein>
    <recommendedName>
        <fullName evidence="3">Transmembrane protein</fullName>
    </recommendedName>
</protein>
<dbReference type="Proteomes" id="UP000770785">
    <property type="component" value="Unassembled WGS sequence"/>
</dbReference>
<accession>A0ABX0XFX1</accession>
<reference evidence="1 2" key="1">
    <citation type="submission" date="2020-03" db="EMBL/GenBank/DDBJ databases">
        <title>Genomic Encyclopedia of Type Strains, Phase IV (KMG-IV): sequencing the most valuable type-strain genomes for metagenomic binning, comparative biology and taxonomic classification.</title>
        <authorList>
            <person name="Goeker M."/>
        </authorList>
    </citation>
    <scope>NUCLEOTIDE SEQUENCE [LARGE SCALE GENOMIC DNA]</scope>
    <source>
        <strain evidence="1 2">DSM 105096</strain>
    </source>
</reference>
<dbReference type="EMBL" id="JAATJH010000009">
    <property type="protein sequence ID" value="NJC28226.1"/>
    <property type="molecule type" value="Genomic_DNA"/>
</dbReference>
<evidence type="ECO:0000313" key="2">
    <source>
        <dbReference type="Proteomes" id="UP000770785"/>
    </source>
</evidence>